<accession>A0A8J8P029</accession>
<dbReference type="OrthoDB" id="313100at2759"/>
<feature type="coiled-coil region" evidence="1">
    <location>
        <begin position="151"/>
        <end position="200"/>
    </location>
</feature>
<feature type="region of interest" description="Disordered" evidence="2">
    <location>
        <begin position="352"/>
        <end position="400"/>
    </location>
</feature>
<gene>
    <name evidence="3" type="ORF">FGO68_gene10904</name>
</gene>
<name>A0A8J8P029_HALGN</name>
<feature type="region of interest" description="Disordered" evidence="2">
    <location>
        <begin position="473"/>
        <end position="501"/>
    </location>
</feature>
<keyword evidence="4" id="KW-1185">Reference proteome</keyword>
<dbReference type="EMBL" id="RRYP01003852">
    <property type="protein sequence ID" value="TNV83425.1"/>
    <property type="molecule type" value="Genomic_DNA"/>
</dbReference>
<reference evidence="3" key="1">
    <citation type="submission" date="2019-06" db="EMBL/GenBank/DDBJ databases">
        <authorList>
            <person name="Zheng W."/>
        </authorList>
    </citation>
    <scope>NUCLEOTIDE SEQUENCE</scope>
    <source>
        <strain evidence="3">QDHG01</strain>
    </source>
</reference>
<keyword evidence="1" id="KW-0175">Coiled coil</keyword>
<feature type="region of interest" description="Disordered" evidence="2">
    <location>
        <begin position="705"/>
        <end position="729"/>
    </location>
</feature>
<sequence length="855" mass="98924">MKQPDKSQTTERQAQGTKYVSFKTDSDAHLFQVNVEHYNEIDWLDYDMRTRQTIHRLLEPCMKAQAEDKTLISKLQRFVEDHDRRVNDIEIILFKKDEEERMGLFDSIYKKITDNEKSRLVEEEKLRDEIAMIRNEVQNCTFQSNNMVKAVRNQEEQTQLLNKELQDFNERIRKWQEQFLDRYSKQIGELLGEIKDIKDKSMQIENLEYANQSEIRRLSSMAQTAIKNDEIQQEQIQRLQDQTNEIDRRKTDTVQFSLDIKRLDETIQRLRYDTDNHGNHFAMVENFVEKYIPIRIQSTVSEVLAYIMPYKEKLKLAEYDKKKYGELHQIILDDDGIPRLAEQLKQIRMRVDDKQGGGSSVSSMMKLRKAKKSTKVNEESPSRQINSQIIEEEEDQEGEGVAVKQEDLALPSMAMPMLQNKSQSVNPDFRNRQNSMLESRKQNTFQGKINQERRGTQQIQHIQGIGASVASTEGQLEKQGTGRSIRKSKSPIEESPQQLVEGKGPSQFMKLARRDTAIATGKSPDPIQESPSNKSFTASDSNSVLFDYQNLINKLNELSVYPLKLRYQLDEFKLLIMKDISEIKQTMDSKLREVDSYIANFHGDLQQLNDQKRKDRGETHMEIQSLNKRVEELIGFKGETNRNMLSLATVISCIVEKESILFALEQQIKLKQPQSQIKGNVQIRVNKASGENPYAEGKTIETASLRSFQASRSKSNRKDQATFGGTKSQSLMPPLVEEKVDATPNKEILTKIAKTEEVLKYRNFMLDEGQIHGICQVLVNKCADIVNGGYFAANNLTSQRVLNDCVQYINYFFAQPVVTQQENMLVLNKQSRNILQSKRKLEQNLSLQPKKDVQL</sequence>
<evidence type="ECO:0000256" key="1">
    <source>
        <dbReference type="SAM" id="Coils"/>
    </source>
</evidence>
<evidence type="ECO:0000256" key="2">
    <source>
        <dbReference type="SAM" id="MobiDB-lite"/>
    </source>
</evidence>
<comment type="caution">
    <text evidence="3">The sequence shown here is derived from an EMBL/GenBank/DDBJ whole genome shotgun (WGS) entry which is preliminary data.</text>
</comment>
<protein>
    <submittedName>
        <fullName evidence="3">Uncharacterized protein</fullName>
    </submittedName>
</protein>
<proteinExistence type="predicted"/>
<evidence type="ECO:0000313" key="3">
    <source>
        <dbReference type="EMBL" id="TNV83425.1"/>
    </source>
</evidence>
<dbReference type="Proteomes" id="UP000785679">
    <property type="component" value="Unassembled WGS sequence"/>
</dbReference>
<evidence type="ECO:0000313" key="4">
    <source>
        <dbReference type="Proteomes" id="UP000785679"/>
    </source>
</evidence>
<organism evidence="3 4">
    <name type="scientific">Halteria grandinella</name>
    <dbReference type="NCBI Taxonomy" id="5974"/>
    <lineage>
        <taxon>Eukaryota</taxon>
        <taxon>Sar</taxon>
        <taxon>Alveolata</taxon>
        <taxon>Ciliophora</taxon>
        <taxon>Intramacronucleata</taxon>
        <taxon>Spirotrichea</taxon>
        <taxon>Stichotrichia</taxon>
        <taxon>Sporadotrichida</taxon>
        <taxon>Halteriidae</taxon>
        <taxon>Halteria</taxon>
    </lineage>
</organism>
<dbReference type="AlphaFoldDB" id="A0A8J8P029"/>